<keyword evidence="6" id="KW-0472">Membrane</keyword>
<dbReference type="SUPFAM" id="SSF82895">
    <property type="entry name" value="TSP-1 type 1 repeat"/>
    <property type="match status" value="1"/>
</dbReference>
<feature type="transmembrane region" description="Helical" evidence="6">
    <location>
        <begin position="1081"/>
        <end position="1103"/>
    </location>
</feature>
<feature type="compositionally biased region" description="Polar residues" evidence="5">
    <location>
        <begin position="1264"/>
        <end position="1277"/>
    </location>
</feature>
<dbReference type="PROSITE" id="PS50092">
    <property type="entry name" value="TSP1"/>
    <property type="match status" value="1"/>
</dbReference>
<dbReference type="OrthoDB" id="5990028at2759"/>
<feature type="domain" description="Ig-like" evidence="8">
    <location>
        <begin position="754"/>
        <end position="843"/>
    </location>
</feature>
<dbReference type="InterPro" id="IPR007110">
    <property type="entry name" value="Ig-like_dom"/>
</dbReference>
<evidence type="ECO:0000256" key="5">
    <source>
        <dbReference type="SAM" id="MobiDB-lite"/>
    </source>
</evidence>
<dbReference type="InterPro" id="IPR003598">
    <property type="entry name" value="Ig_sub2"/>
</dbReference>
<keyword evidence="6" id="KW-0812">Transmembrane</keyword>
<evidence type="ECO:0000259" key="8">
    <source>
        <dbReference type="PROSITE" id="PS50835"/>
    </source>
</evidence>
<keyword evidence="1 7" id="KW-0732">Signal</keyword>
<dbReference type="Pfam" id="PF07679">
    <property type="entry name" value="I-set"/>
    <property type="match status" value="2"/>
</dbReference>
<feature type="domain" description="Ig-like" evidence="8">
    <location>
        <begin position="141"/>
        <end position="239"/>
    </location>
</feature>
<reference evidence="9" key="1">
    <citation type="submission" date="2021-01" db="UniProtKB">
        <authorList>
            <consortium name="EnsemblMetazoa"/>
        </authorList>
    </citation>
    <scope>IDENTIFICATION</scope>
</reference>
<keyword evidence="10" id="KW-1185">Reference proteome</keyword>
<sequence length="1277" mass="142485">MSIVKNMVQRAWCLVLFILLNNVSFCLNLTFPETPGDVIYGYYSRSVSLRWGYVNGSLKTVSFTSTNGIIAEGQFSNNVFTPNVKAVYQGRVTLTFVEDEKAVVLEMNDLKYEDEGTIDCTVLRTDLQRFLGSSMLKVITPQNISITPLSNEASEFSPFTIKCIVQSRPVSNITWFKAANQIEADSGEYNISDVITTGDISTIESTLSVLESRESDTSQYRCVATTPDGRNLEATSDLVIQYKPVNTTLTFKLKSLFSSNTTFEGDDVTITCHATAFPPPMYAIYNSTSLIARSRDGVVNLTVSNHHDDVYRCEPSNSVGAGPVVYRRLDVYAHPEVISSSPQNQQAAVGSQSELFCQVRADPEATVEWIFPQVDVIGKGFSLIETLLSNENGLVTKTSTLRIHVLTLNDTGEYVCLVNNTHAQDNRTFSLQVQYGPNIVSFPTDPYGTVEGAQNVRFECVVHSNPVSTIDWFINEKLYNQSSPHLYDVSNETTINSQTNDAVVRSNFHVKNVRKEDIARYTCQATNNVIGRGEMINNQSAMLIISHKPYFLSNPPPLLAVRNGTQAVLNCSVQGFPSPLAWWSSNITLDEERVTNTTVVEEATGKTIVTTVLTISDLREEDFGLFTCHGVEGNETVQIQTVLKVAYVPKMENFKSTLDIEEGKMRYLECAAIGYPPPQIKWFFAHDQINFVEITDKAVATSRLHDGYSSHVTSVLDYGDKNISRVDTGSYNCQVSNSEASLDNFLNVTVQFAPELSMSGVEEVKMNDPNTFQCIVESNPQSDVKWFKNDEEISAFPKTVPINNLTLVRKDETFKIQSAQPDDMAVYKCEAINEVLGVERKVVQSIDFKVRYAPIITATPLEQGVAAKTKLVLSCAAHAYPAIEEYRWRYNGNAIQDFNQEEYVIQSVDEQSEGIYQCQPMNAEGLGGRIVHNITVIVKPVFTTFPTCVHHEQQDLLQCHFEGSGIPDPTHHWRVFGQNDVIANQSALNISLSKDTEGNYSCVLSNSHATIEEVLNIEDFIPRNSEWSTWSSCNVNCGEGERNRTRKCLIKNCLPGLLEKENCNISCPTTGAIKADWHKDWYIAFWVAIPLLAILLIICFVWCGKKRRSEKKAVFVPINRDLAPAPQTGKENGIHTEPVRKMSTQREIYLPDRVPMSALNNGYIPDQHEPKEIPDKYETDSIEVEMHFQEEIPEAQSPPPRPALDPVDAVVEVENEAYDDESEADVSFPASTFNHLNSNLNNDSFMSLYDTGGGPPKPPRKQDSSFMGGQSDTASLF</sequence>
<feature type="domain" description="Ig-like" evidence="8">
    <location>
        <begin position="649"/>
        <end position="749"/>
    </location>
</feature>
<evidence type="ECO:0000313" key="10">
    <source>
        <dbReference type="Proteomes" id="UP000594262"/>
    </source>
</evidence>
<dbReference type="InterPro" id="IPR000884">
    <property type="entry name" value="TSP1_rpt"/>
</dbReference>
<dbReference type="InterPro" id="IPR036383">
    <property type="entry name" value="TSP1_rpt_sf"/>
</dbReference>
<dbReference type="InterPro" id="IPR003599">
    <property type="entry name" value="Ig_sub"/>
</dbReference>
<keyword evidence="2" id="KW-0677">Repeat</keyword>
<evidence type="ECO:0000256" key="1">
    <source>
        <dbReference type="ARBA" id="ARBA00022729"/>
    </source>
</evidence>
<feature type="signal peptide" evidence="7">
    <location>
        <begin position="1"/>
        <end position="28"/>
    </location>
</feature>
<dbReference type="Pfam" id="PF13927">
    <property type="entry name" value="Ig_3"/>
    <property type="match status" value="4"/>
</dbReference>
<accession>A0A7M5V2T0</accession>
<feature type="domain" description="Ig-like" evidence="8">
    <location>
        <begin position="549"/>
        <end position="644"/>
    </location>
</feature>
<protein>
    <recommendedName>
        <fullName evidence="8">Ig-like domain-containing protein</fullName>
    </recommendedName>
</protein>
<feature type="domain" description="Ig-like" evidence="8">
    <location>
        <begin position="940"/>
        <end position="1018"/>
    </location>
</feature>
<feature type="domain" description="Ig-like" evidence="8">
    <location>
        <begin position="854"/>
        <end position="935"/>
    </location>
</feature>
<dbReference type="InterPro" id="IPR013783">
    <property type="entry name" value="Ig-like_fold"/>
</dbReference>
<dbReference type="Gene3D" id="2.60.40.10">
    <property type="entry name" value="Immunoglobulins"/>
    <property type="match status" value="9"/>
</dbReference>
<name>A0A7M5V2T0_9CNID</name>
<dbReference type="InterPro" id="IPR051170">
    <property type="entry name" value="Neural/epithelial_adhesion"/>
</dbReference>
<evidence type="ECO:0000256" key="3">
    <source>
        <dbReference type="ARBA" id="ARBA00023157"/>
    </source>
</evidence>
<dbReference type="GO" id="GO:0043005">
    <property type="term" value="C:neuron projection"/>
    <property type="evidence" value="ECO:0007669"/>
    <property type="project" value="TreeGrafter"/>
</dbReference>
<dbReference type="EnsemblMetazoa" id="CLYHEMT010318.2">
    <property type="protein sequence ID" value="CLYHEMP010318.2"/>
    <property type="gene ID" value="CLYHEMG010318"/>
</dbReference>
<evidence type="ECO:0000256" key="4">
    <source>
        <dbReference type="ARBA" id="ARBA00023319"/>
    </source>
</evidence>
<dbReference type="InterPro" id="IPR013098">
    <property type="entry name" value="Ig_I-set"/>
</dbReference>
<dbReference type="InterPro" id="IPR036179">
    <property type="entry name" value="Ig-like_dom_sf"/>
</dbReference>
<dbReference type="PANTHER" id="PTHR12231">
    <property type="entry name" value="CTX-RELATED TYPE I TRANSMEMBRANE PROTEIN"/>
    <property type="match status" value="1"/>
</dbReference>
<feature type="region of interest" description="Disordered" evidence="5">
    <location>
        <begin position="1241"/>
        <end position="1277"/>
    </location>
</feature>
<feature type="domain" description="Ig-like" evidence="8">
    <location>
        <begin position="335"/>
        <end position="430"/>
    </location>
</feature>
<feature type="chain" id="PRO_5029818020" description="Ig-like domain-containing protein" evidence="7">
    <location>
        <begin position="29"/>
        <end position="1277"/>
    </location>
</feature>
<dbReference type="CDD" id="cd00096">
    <property type="entry name" value="Ig"/>
    <property type="match status" value="4"/>
</dbReference>
<dbReference type="Pfam" id="PF00090">
    <property type="entry name" value="TSP_1"/>
    <property type="match status" value="1"/>
</dbReference>
<keyword evidence="3" id="KW-1015">Disulfide bond</keyword>
<feature type="domain" description="Ig-like" evidence="8">
    <location>
        <begin position="244"/>
        <end position="330"/>
    </location>
</feature>
<dbReference type="Proteomes" id="UP000594262">
    <property type="component" value="Unplaced"/>
</dbReference>
<dbReference type="Pfam" id="PF13895">
    <property type="entry name" value="Ig_2"/>
    <property type="match status" value="2"/>
</dbReference>
<proteinExistence type="predicted"/>
<dbReference type="PANTHER" id="PTHR12231:SF253">
    <property type="entry name" value="DPR-INTERACTING PROTEIN ETA, ISOFORM B-RELATED"/>
    <property type="match status" value="1"/>
</dbReference>
<dbReference type="PROSITE" id="PS50835">
    <property type="entry name" value="IG_LIKE"/>
    <property type="match status" value="9"/>
</dbReference>
<dbReference type="AlphaFoldDB" id="A0A7M5V2T0"/>
<keyword evidence="4" id="KW-0393">Immunoglobulin domain</keyword>
<feature type="domain" description="Ig-like" evidence="8">
    <location>
        <begin position="437"/>
        <end position="528"/>
    </location>
</feature>
<organism evidence="9 10">
    <name type="scientific">Clytia hemisphaerica</name>
    <dbReference type="NCBI Taxonomy" id="252671"/>
    <lineage>
        <taxon>Eukaryota</taxon>
        <taxon>Metazoa</taxon>
        <taxon>Cnidaria</taxon>
        <taxon>Hydrozoa</taxon>
        <taxon>Hydroidolina</taxon>
        <taxon>Leptothecata</taxon>
        <taxon>Obeliida</taxon>
        <taxon>Clytiidae</taxon>
        <taxon>Clytia</taxon>
    </lineage>
</organism>
<evidence type="ECO:0000313" key="9">
    <source>
        <dbReference type="EnsemblMetazoa" id="CLYHEMP010318.2"/>
    </source>
</evidence>
<evidence type="ECO:0000256" key="2">
    <source>
        <dbReference type="ARBA" id="ARBA00022737"/>
    </source>
</evidence>
<dbReference type="Gene3D" id="2.20.100.10">
    <property type="entry name" value="Thrombospondin type-1 (TSP1) repeat"/>
    <property type="match status" value="1"/>
</dbReference>
<dbReference type="SMART" id="SM00409">
    <property type="entry name" value="IG"/>
    <property type="match status" value="8"/>
</dbReference>
<dbReference type="SUPFAM" id="SSF48726">
    <property type="entry name" value="Immunoglobulin"/>
    <property type="match status" value="8"/>
</dbReference>
<keyword evidence="6" id="KW-1133">Transmembrane helix</keyword>
<evidence type="ECO:0000256" key="7">
    <source>
        <dbReference type="SAM" id="SignalP"/>
    </source>
</evidence>
<dbReference type="SMART" id="SM00209">
    <property type="entry name" value="TSP1"/>
    <property type="match status" value="1"/>
</dbReference>
<evidence type="ECO:0000256" key="6">
    <source>
        <dbReference type="SAM" id="Phobius"/>
    </source>
</evidence>
<dbReference type="SMART" id="SM00408">
    <property type="entry name" value="IGc2"/>
    <property type="match status" value="9"/>
</dbReference>